<evidence type="ECO:0000256" key="3">
    <source>
        <dbReference type="ARBA" id="ARBA00022475"/>
    </source>
</evidence>
<dbReference type="AlphaFoldDB" id="A0A858Q5D9"/>
<protein>
    <submittedName>
        <fullName evidence="10">YeeE/YedE family protein</fullName>
    </submittedName>
</protein>
<evidence type="ECO:0000256" key="5">
    <source>
        <dbReference type="ARBA" id="ARBA00022692"/>
    </source>
</evidence>
<evidence type="ECO:0000256" key="1">
    <source>
        <dbReference type="ARBA" id="ARBA00004429"/>
    </source>
</evidence>
<feature type="transmembrane region" description="Helical" evidence="9">
    <location>
        <begin position="80"/>
        <end position="97"/>
    </location>
</feature>
<evidence type="ECO:0000256" key="4">
    <source>
        <dbReference type="ARBA" id="ARBA00022519"/>
    </source>
</evidence>
<evidence type="ECO:0000256" key="7">
    <source>
        <dbReference type="ARBA" id="ARBA00023136"/>
    </source>
</evidence>
<feature type="transmembrane region" description="Helical" evidence="9">
    <location>
        <begin position="48"/>
        <end position="68"/>
    </location>
</feature>
<dbReference type="PANTHER" id="PTHR30574">
    <property type="entry name" value="INNER MEMBRANE PROTEIN YEDE"/>
    <property type="match status" value="1"/>
</dbReference>
<dbReference type="RefSeq" id="WP_169602205.1">
    <property type="nucleotide sequence ID" value="NZ_CP046565.1"/>
</dbReference>
<dbReference type="Proteomes" id="UP000503004">
    <property type="component" value="Chromosome"/>
</dbReference>
<dbReference type="GO" id="GO:0005886">
    <property type="term" value="C:plasma membrane"/>
    <property type="evidence" value="ECO:0007669"/>
    <property type="project" value="UniProtKB-SubCell"/>
</dbReference>
<reference evidence="11" key="1">
    <citation type="submission" date="2019-12" db="EMBL/GenBank/DDBJ databases">
        <authorList>
            <person name="Awala S.I."/>
            <person name="Rhee S.K."/>
        </authorList>
    </citation>
    <scope>NUCLEOTIDE SEQUENCE [LARGE SCALE GENOMIC DNA]</scope>
    <source>
        <strain evidence="11">IM1</strain>
    </source>
</reference>
<keyword evidence="5 9" id="KW-0812">Transmembrane</keyword>
<keyword evidence="7 9" id="KW-0472">Membrane</keyword>
<dbReference type="InterPro" id="IPR007272">
    <property type="entry name" value="Sulf_transp_TsuA/YedE"/>
</dbReference>
<proteinExistence type="inferred from homology"/>
<evidence type="ECO:0000256" key="8">
    <source>
        <dbReference type="ARBA" id="ARBA00035655"/>
    </source>
</evidence>
<evidence type="ECO:0000256" key="2">
    <source>
        <dbReference type="ARBA" id="ARBA00022448"/>
    </source>
</evidence>
<evidence type="ECO:0000313" key="10">
    <source>
        <dbReference type="EMBL" id="QJD29058.1"/>
    </source>
</evidence>
<keyword evidence="3" id="KW-1003">Cell membrane</keyword>
<dbReference type="Pfam" id="PF04143">
    <property type="entry name" value="Sulf_transp"/>
    <property type="match status" value="1"/>
</dbReference>
<accession>A0A858Q5D9</accession>
<dbReference type="EMBL" id="CP046565">
    <property type="protein sequence ID" value="QJD29058.1"/>
    <property type="molecule type" value="Genomic_DNA"/>
</dbReference>
<evidence type="ECO:0000256" key="9">
    <source>
        <dbReference type="SAM" id="Phobius"/>
    </source>
</evidence>
<comment type="similarity">
    <text evidence="8">Belongs to the TsuA/YedE (TC 9.B.102) family.</text>
</comment>
<evidence type="ECO:0000256" key="6">
    <source>
        <dbReference type="ARBA" id="ARBA00022989"/>
    </source>
</evidence>
<comment type="subcellular location">
    <subcellularLocation>
        <location evidence="1">Cell inner membrane</location>
        <topology evidence="1">Multi-pass membrane protein</topology>
    </subcellularLocation>
</comment>
<dbReference type="KEGG" id="metu:GNH96_03115"/>
<feature type="transmembrane region" description="Helical" evidence="9">
    <location>
        <begin position="117"/>
        <end position="134"/>
    </location>
</feature>
<keyword evidence="11" id="KW-1185">Reference proteome</keyword>
<keyword evidence="4" id="KW-0997">Cell inner membrane</keyword>
<keyword evidence="2" id="KW-0813">Transport</keyword>
<dbReference type="PANTHER" id="PTHR30574:SF1">
    <property type="entry name" value="SULPHUR TRANSPORT DOMAIN-CONTAINING PROTEIN"/>
    <property type="match status" value="1"/>
</dbReference>
<keyword evidence="6 9" id="KW-1133">Transmembrane helix</keyword>
<feature type="transmembrane region" description="Helical" evidence="9">
    <location>
        <begin position="7"/>
        <end position="28"/>
    </location>
</feature>
<evidence type="ECO:0000313" key="11">
    <source>
        <dbReference type="Proteomes" id="UP000503004"/>
    </source>
</evidence>
<sequence>MTIQTLVSTLGGGVLIGSAACGLLYFNGRLAGISHLLTGLMPPGAGDMPWRFAFVLGLLAAGMLLLGVHPQAFGAAPRPLWVLGFGGFLVGLGAQISNGCTSGHGVCGLGRRSLRSLVATLTFMGTGMATVFLFNRLNGG</sequence>
<name>A0A858Q5D9_9GAMM</name>
<organism evidence="10 11">
    <name type="scientific">Methylococcus geothermalis</name>
    <dbReference type="NCBI Taxonomy" id="2681310"/>
    <lineage>
        <taxon>Bacteria</taxon>
        <taxon>Pseudomonadati</taxon>
        <taxon>Pseudomonadota</taxon>
        <taxon>Gammaproteobacteria</taxon>
        <taxon>Methylococcales</taxon>
        <taxon>Methylococcaceae</taxon>
        <taxon>Methylococcus</taxon>
    </lineage>
</organism>
<gene>
    <name evidence="10" type="ORF">GNH96_03115</name>
</gene>